<dbReference type="InterPro" id="IPR031165">
    <property type="entry name" value="GNAT_YJDJ"/>
</dbReference>
<dbReference type="EMBL" id="JAQMRD010000003">
    <property type="protein sequence ID" value="MDB9222156.1"/>
    <property type="molecule type" value="Genomic_DNA"/>
</dbReference>
<accession>A0A1Y3YNJ8</accession>
<comment type="caution">
    <text evidence="4">The sequence shown here is derived from an EMBL/GenBank/DDBJ whole genome shotgun (WGS) entry which is preliminary data.</text>
</comment>
<dbReference type="Proteomes" id="UP000284243">
    <property type="component" value="Unassembled WGS sequence"/>
</dbReference>
<proteinExistence type="predicted"/>
<dbReference type="SUPFAM" id="SSF55729">
    <property type="entry name" value="Acyl-CoA N-acyltransferases (Nat)"/>
    <property type="match status" value="1"/>
</dbReference>
<dbReference type="Proteomes" id="UP001199750">
    <property type="component" value="Unassembled WGS sequence"/>
</dbReference>
<dbReference type="AlphaFoldDB" id="A0A1Y3YNJ8"/>
<reference evidence="3" key="3">
    <citation type="submission" date="2023-01" db="EMBL/GenBank/DDBJ databases">
        <title>Human gut microbiome strain richness.</title>
        <authorList>
            <person name="Chen-Liaw A."/>
        </authorList>
    </citation>
    <scope>NUCLEOTIDE SEQUENCE</scope>
    <source>
        <strain evidence="3">RTP21484st1_B7_RTP21484_190118</strain>
    </source>
</reference>
<dbReference type="Pfam" id="PF14542">
    <property type="entry name" value="Acetyltransf_CG"/>
    <property type="match status" value="1"/>
</dbReference>
<sequence>MEITHLPEDNLFKTVVDGYTAYVTYIIRDGKLDIRHTIVPPEIGGRGIAAQLVKATYDYALQHHLQPIATCSYAVVWLQRHPEYHGHPGKDYGGCSSCAL</sequence>
<gene>
    <name evidence="4" type="ORF">DWW57_14925</name>
    <name evidence="5" type="ORF">DXA53_01085</name>
    <name evidence="2" type="ORF">L0P03_12510</name>
    <name evidence="3" type="ORF">PN645_03945</name>
</gene>
<feature type="domain" description="N-acetyltransferase" evidence="1">
    <location>
        <begin position="4"/>
        <end position="89"/>
    </location>
</feature>
<dbReference type="Gene3D" id="3.40.630.30">
    <property type="match status" value="1"/>
</dbReference>
<reference evidence="2" key="2">
    <citation type="submission" date="2022-01" db="EMBL/GenBank/DDBJ databases">
        <title>Collection of gut derived symbiotic bacterial strains cultured from healthy donors.</title>
        <authorList>
            <person name="Lin H."/>
            <person name="Kohout C."/>
            <person name="Waligurski E."/>
            <person name="Pamer E.G."/>
        </authorList>
    </citation>
    <scope>NUCLEOTIDE SEQUENCE</scope>
    <source>
        <strain evidence="2">DFI.1.149</strain>
    </source>
</reference>
<dbReference type="RefSeq" id="WP_022160813.1">
    <property type="nucleotide sequence ID" value="NZ_CABJFF010000009.1"/>
</dbReference>
<evidence type="ECO:0000313" key="5">
    <source>
        <dbReference type="EMBL" id="RGY09919.1"/>
    </source>
</evidence>
<evidence type="ECO:0000313" key="4">
    <source>
        <dbReference type="EMBL" id="RGU54740.1"/>
    </source>
</evidence>
<dbReference type="PROSITE" id="PS51729">
    <property type="entry name" value="GNAT_YJDJ"/>
    <property type="match status" value="1"/>
</dbReference>
<name>A0A1Y3YNJ8_9BACT</name>
<dbReference type="EMBL" id="QSCO01000001">
    <property type="protein sequence ID" value="RGY09919.1"/>
    <property type="molecule type" value="Genomic_DNA"/>
</dbReference>
<dbReference type="InterPro" id="IPR016181">
    <property type="entry name" value="Acyl_CoA_acyltransferase"/>
</dbReference>
<dbReference type="PANTHER" id="PTHR31435:SF9">
    <property type="entry name" value="PROTEIN NATD1"/>
    <property type="match status" value="1"/>
</dbReference>
<keyword evidence="4" id="KW-0808">Transferase</keyword>
<dbReference type="GO" id="GO:0016740">
    <property type="term" value="F:transferase activity"/>
    <property type="evidence" value="ECO:0007669"/>
    <property type="project" value="UniProtKB-KW"/>
</dbReference>
<dbReference type="Proteomes" id="UP001212263">
    <property type="component" value="Unassembled WGS sequence"/>
</dbReference>
<dbReference type="Proteomes" id="UP000284434">
    <property type="component" value="Unassembled WGS sequence"/>
</dbReference>
<dbReference type="InterPro" id="IPR045057">
    <property type="entry name" value="Gcn5-rel_NAT"/>
</dbReference>
<evidence type="ECO:0000313" key="6">
    <source>
        <dbReference type="Proteomes" id="UP000284243"/>
    </source>
</evidence>
<evidence type="ECO:0000313" key="2">
    <source>
        <dbReference type="EMBL" id="MCG4960663.1"/>
    </source>
</evidence>
<dbReference type="EMBL" id="QRYC01000026">
    <property type="protein sequence ID" value="RGU54740.1"/>
    <property type="molecule type" value="Genomic_DNA"/>
</dbReference>
<evidence type="ECO:0000313" key="3">
    <source>
        <dbReference type="EMBL" id="MDB9222156.1"/>
    </source>
</evidence>
<reference evidence="6 7" key="1">
    <citation type="submission" date="2018-08" db="EMBL/GenBank/DDBJ databases">
        <title>A genome reference for cultivated species of the human gut microbiota.</title>
        <authorList>
            <person name="Zou Y."/>
            <person name="Xue W."/>
            <person name="Luo G."/>
        </authorList>
    </citation>
    <scope>NUCLEOTIDE SEQUENCE [LARGE SCALE GENOMIC DNA]</scope>
    <source>
        <strain evidence="4 6">AF16-14</strain>
        <strain evidence="5 7">OF03-11</strain>
    </source>
</reference>
<dbReference type="PANTHER" id="PTHR31435">
    <property type="entry name" value="PROTEIN NATD1"/>
    <property type="match status" value="1"/>
</dbReference>
<evidence type="ECO:0000313" key="7">
    <source>
        <dbReference type="Proteomes" id="UP000284434"/>
    </source>
</evidence>
<protein>
    <submittedName>
        <fullName evidence="3 4">N-acetyltransferase</fullName>
    </submittedName>
</protein>
<organism evidence="4 6">
    <name type="scientific">Odoribacter splanchnicus</name>
    <dbReference type="NCBI Taxonomy" id="28118"/>
    <lineage>
        <taxon>Bacteria</taxon>
        <taxon>Pseudomonadati</taxon>
        <taxon>Bacteroidota</taxon>
        <taxon>Bacteroidia</taxon>
        <taxon>Bacteroidales</taxon>
        <taxon>Odoribacteraceae</taxon>
        <taxon>Odoribacter</taxon>
    </lineage>
</organism>
<dbReference type="EMBL" id="JAKNDN010000024">
    <property type="protein sequence ID" value="MCG4960663.1"/>
    <property type="molecule type" value="Genomic_DNA"/>
</dbReference>
<evidence type="ECO:0000259" key="1">
    <source>
        <dbReference type="PROSITE" id="PS51729"/>
    </source>
</evidence>